<reference evidence="2 3" key="1">
    <citation type="journal article" date="2016" name="Mol. Biol. Evol.">
        <title>Comparative Genomics of Early-Diverging Mushroom-Forming Fungi Provides Insights into the Origins of Lignocellulose Decay Capabilities.</title>
        <authorList>
            <person name="Nagy L.G."/>
            <person name="Riley R."/>
            <person name="Tritt A."/>
            <person name="Adam C."/>
            <person name="Daum C."/>
            <person name="Floudas D."/>
            <person name="Sun H."/>
            <person name="Yadav J.S."/>
            <person name="Pangilinan J."/>
            <person name="Larsson K.H."/>
            <person name="Matsuura K."/>
            <person name="Barry K."/>
            <person name="Labutti K."/>
            <person name="Kuo R."/>
            <person name="Ohm R.A."/>
            <person name="Bhattacharya S.S."/>
            <person name="Shirouzu T."/>
            <person name="Yoshinaga Y."/>
            <person name="Martin F.M."/>
            <person name="Grigoriev I.V."/>
            <person name="Hibbett D.S."/>
        </authorList>
    </citation>
    <scope>NUCLEOTIDE SEQUENCE [LARGE SCALE GENOMIC DNA]</scope>
    <source>
        <strain evidence="2 3">CBS 109695</strain>
    </source>
</reference>
<feature type="compositionally biased region" description="Low complexity" evidence="1">
    <location>
        <begin position="296"/>
        <end position="310"/>
    </location>
</feature>
<name>A0A166ECH4_9AGAM</name>
<feature type="region of interest" description="Disordered" evidence="1">
    <location>
        <begin position="209"/>
        <end position="336"/>
    </location>
</feature>
<dbReference type="AlphaFoldDB" id="A0A166ECH4"/>
<dbReference type="EMBL" id="KV417602">
    <property type="protein sequence ID" value="KZP15622.1"/>
    <property type="molecule type" value="Genomic_DNA"/>
</dbReference>
<protein>
    <submittedName>
        <fullName evidence="2">Uncharacterized protein</fullName>
    </submittedName>
</protein>
<gene>
    <name evidence="2" type="ORF">FIBSPDRAFT_895625</name>
</gene>
<feature type="compositionally biased region" description="Basic and acidic residues" evidence="1">
    <location>
        <begin position="261"/>
        <end position="278"/>
    </location>
</feature>
<dbReference type="Proteomes" id="UP000076532">
    <property type="component" value="Unassembled WGS sequence"/>
</dbReference>
<proteinExistence type="predicted"/>
<feature type="compositionally biased region" description="Basic and acidic residues" evidence="1">
    <location>
        <begin position="72"/>
        <end position="84"/>
    </location>
</feature>
<evidence type="ECO:0000313" key="2">
    <source>
        <dbReference type="EMBL" id="KZP15622.1"/>
    </source>
</evidence>
<accession>A0A166ECH4</accession>
<evidence type="ECO:0000256" key="1">
    <source>
        <dbReference type="SAM" id="MobiDB-lite"/>
    </source>
</evidence>
<evidence type="ECO:0000313" key="3">
    <source>
        <dbReference type="Proteomes" id="UP000076532"/>
    </source>
</evidence>
<feature type="region of interest" description="Disordered" evidence="1">
    <location>
        <begin position="56"/>
        <end position="110"/>
    </location>
</feature>
<sequence length="431" mass="47339">MSSRSRPFSAVCHVQGGALFGNACQESESDSDPALLALQASTITTQTYPTLKSFLALTGMDPPGDEQPPIEPGRDEDTSEDRPQILESDTAETSLSVLHDAPEEPETISDPRTLQGQLHAWSHLFSPPMAPQVPPMADNDVQVPPMADDDVAPPHYDFRPPDSLNPPTYLAQDDLFDYDYTGREYHYFRRLSPPQVNRPERAPAFSFIGFAGPQQMPPPATIPSPQQSRATSSSRRTSRSASVSRRPSQSRGKLRRGRAPSGKEGHSDRWYDPTDGERSMGPMPVRTDGPFVHYESTAGASSSSMAAEFSDQPTSAKRRRQNPPTLPSERAGPSQAATAARSDQEALIIAALVSESGMLTWVTEVLWDRYNGDVGQIRSGFQDIREQLLSIAEADGVSIDLVQALWSQFRGDLVRVREQIRQFKGGNFMGQ</sequence>
<keyword evidence="3" id="KW-1185">Reference proteome</keyword>
<organism evidence="2 3">
    <name type="scientific">Athelia psychrophila</name>
    <dbReference type="NCBI Taxonomy" id="1759441"/>
    <lineage>
        <taxon>Eukaryota</taxon>
        <taxon>Fungi</taxon>
        <taxon>Dikarya</taxon>
        <taxon>Basidiomycota</taxon>
        <taxon>Agaricomycotina</taxon>
        <taxon>Agaricomycetes</taxon>
        <taxon>Agaricomycetidae</taxon>
        <taxon>Atheliales</taxon>
        <taxon>Atheliaceae</taxon>
        <taxon>Athelia</taxon>
    </lineage>
</organism>
<feature type="compositionally biased region" description="Low complexity" evidence="1">
    <location>
        <begin position="223"/>
        <end position="251"/>
    </location>
</feature>